<dbReference type="SUPFAM" id="SSF46689">
    <property type="entry name" value="Homeodomain-like"/>
    <property type="match status" value="2"/>
</dbReference>
<evidence type="ECO:0000256" key="1">
    <source>
        <dbReference type="ARBA" id="ARBA00004123"/>
    </source>
</evidence>
<feature type="compositionally biased region" description="Basic and acidic residues" evidence="12">
    <location>
        <begin position="207"/>
        <end position="216"/>
    </location>
</feature>
<evidence type="ECO:0000256" key="7">
    <source>
        <dbReference type="ARBA" id="ARBA00023155"/>
    </source>
</evidence>
<dbReference type="Gene3D" id="1.10.10.60">
    <property type="entry name" value="Homeodomain-like"/>
    <property type="match status" value="1"/>
</dbReference>
<organism evidence="15 16">
    <name type="scientific">Exaiptasia diaphana</name>
    <name type="common">Tropical sea anemone</name>
    <name type="synonym">Aiptasia pulchella</name>
    <dbReference type="NCBI Taxonomy" id="2652724"/>
    <lineage>
        <taxon>Eukaryota</taxon>
        <taxon>Metazoa</taxon>
        <taxon>Cnidaria</taxon>
        <taxon>Anthozoa</taxon>
        <taxon>Hexacorallia</taxon>
        <taxon>Actiniaria</taxon>
        <taxon>Aiptasiidae</taxon>
        <taxon>Exaiptasia</taxon>
    </lineage>
</organism>
<dbReference type="Gene3D" id="1.10.10.10">
    <property type="entry name" value="Winged helix-like DNA-binding domain superfamily/Winged helix DNA-binding domain"/>
    <property type="match status" value="2"/>
</dbReference>
<dbReference type="InterPro" id="IPR043182">
    <property type="entry name" value="PAIRED_DNA-bd_dom"/>
</dbReference>
<evidence type="ECO:0000313" key="15">
    <source>
        <dbReference type="EnsemblMetazoa" id="XP_020910176.1"/>
    </source>
</evidence>
<keyword evidence="4" id="KW-0563">Paired box</keyword>
<dbReference type="PROSITE" id="PS51057">
    <property type="entry name" value="PAIRED_2"/>
    <property type="match status" value="1"/>
</dbReference>
<dbReference type="InterPro" id="IPR017970">
    <property type="entry name" value="Homeobox_CS"/>
</dbReference>
<dbReference type="PROSITE" id="PS00034">
    <property type="entry name" value="PAIRED_1"/>
    <property type="match status" value="1"/>
</dbReference>
<proteinExistence type="inferred from homology"/>
<dbReference type="OMA" id="HVEADHT"/>
<keyword evidence="6 10" id="KW-0238">DNA-binding</keyword>
<comment type="subcellular location">
    <subcellularLocation>
        <location evidence="1 10 11">Nucleus</location>
    </subcellularLocation>
</comment>
<dbReference type="GO" id="GO:0000981">
    <property type="term" value="F:DNA-binding transcription factor activity, RNA polymerase II-specific"/>
    <property type="evidence" value="ECO:0007669"/>
    <property type="project" value="InterPro"/>
</dbReference>
<comment type="similarity">
    <text evidence="2">Belongs to the paired homeobox family.</text>
</comment>
<evidence type="ECO:0000256" key="11">
    <source>
        <dbReference type="RuleBase" id="RU000682"/>
    </source>
</evidence>
<keyword evidence="9 10" id="KW-0539">Nucleus</keyword>
<dbReference type="CDD" id="cd00086">
    <property type="entry name" value="homeodomain"/>
    <property type="match status" value="1"/>
</dbReference>
<keyword evidence="3" id="KW-0217">Developmental protein</keyword>
<dbReference type="OrthoDB" id="3225452at2759"/>
<dbReference type="InterPro" id="IPR009057">
    <property type="entry name" value="Homeodomain-like_sf"/>
</dbReference>
<dbReference type="RefSeq" id="XP_020910177.1">
    <property type="nucleotide sequence ID" value="XM_021054518.2"/>
</dbReference>
<evidence type="ECO:0000256" key="3">
    <source>
        <dbReference type="ARBA" id="ARBA00022473"/>
    </source>
</evidence>
<sequence>MSHSKQGHGGVNQLGGVFVNGRPLPEQVRTRIVELAQSGVRPCDISRQLRVSHGCVSKILCRFYETGSIKPGVIGGSKPKVATPGVVTKIAEYKMSNPTMFAWEIRDRLLSENVCTSDNVPSVSSINRIVRNRINNTDKNNNGKPNPNDNPQLEMNPKTERDFQGMNIPRSSYSISGLLGIPLQAGQLTSPSKRKHSVESNESTGSHSDDEGHDPNSPHMRAKLSRRQRTTFTDDQIDKLERVFEKTHYPDVFTREDLAQQVNLSEARIQVWYSNRRAKWRKEKGVIDGSPAASPSNQTMPTSYLTVPNGYQQTVISPGTHSQLTPVEADHTQVHYPPSQENILVKKELTELKPVSDNLGSLHGVSTIQVGQGQVPHQYEVIKSMAPPMSCPSPTYIAVPATTSSMHGSQIYTQYNGQNYGTYTTNTSGQTTMQGNPASTQALSPPAANTAPGYVLPPVSTLTKGHVFEQQGQYQTAQYAQIPPGAYPADQWIQAYPGQGFIGRPTVFAVPAQWAAPPPPRVENSKLASSA</sequence>
<dbReference type="PROSITE" id="PS50071">
    <property type="entry name" value="HOMEOBOX_2"/>
    <property type="match status" value="1"/>
</dbReference>
<evidence type="ECO:0000256" key="8">
    <source>
        <dbReference type="ARBA" id="ARBA00023163"/>
    </source>
</evidence>
<keyword evidence="16" id="KW-1185">Reference proteome</keyword>
<dbReference type="InterPro" id="IPR043565">
    <property type="entry name" value="PAX_fam"/>
</dbReference>
<dbReference type="Proteomes" id="UP000887567">
    <property type="component" value="Unplaced"/>
</dbReference>
<evidence type="ECO:0000256" key="9">
    <source>
        <dbReference type="ARBA" id="ARBA00023242"/>
    </source>
</evidence>
<evidence type="ECO:0000256" key="6">
    <source>
        <dbReference type="ARBA" id="ARBA00023125"/>
    </source>
</evidence>
<name>A0A913XUU8_EXADI</name>
<feature type="region of interest" description="Disordered" evidence="12">
    <location>
        <begin position="187"/>
        <end position="233"/>
    </location>
</feature>
<dbReference type="Pfam" id="PF00046">
    <property type="entry name" value="Homeodomain"/>
    <property type="match status" value="1"/>
</dbReference>
<feature type="domain" description="Paired" evidence="14">
    <location>
        <begin position="7"/>
        <end position="133"/>
    </location>
</feature>
<keyword evidence="7 10" id="KW-0371">Homeobox</keyword>
<evidence type="ECO:0000256" key="2">
    <source>
        <dbReference type="ARBA" id="ARBA00005733"/>
    </source>
</evidence>
<dbReference type="GO" id="GO:0005634">
    <property type="term" value="C:nucleus"/>
    <property type="evidence" value="ECO:0007669"/>
    <property type="project" value="UniProtKB-SubCell"/>
</dbReference>
<feature type="compositionally biased region" description="Low complexity" evidence="12">
    <location>
        <begin position="132"/>
        <end position="150"/>
    </location>
</feature>
<dbReference type="InterPro" id="IPR001356">
    <property type="entry name" value="HD"/>
</dbReference>
<dbReference type="AlphaFoldDB" id="A0A913XUU8"/>
<dbReference type="CDD" id="cd00131">
    <property type="entry name" value="PAX"/>
    <property type="match status" value="1"/>
</dbReference>
<dbReference type="EnsemblMetazoa" id="XM_021054518.2">
    <property type="protein sequence ID" value="XP_020910177.1"/>
    <property type="gene ID" value="LOC110248033"/>
</dbReference>
<dbReference type="PRINTS" id="PR00027">
    <property type="entry name" value="PAIREDBOX"/>
</dbReference>
<keyword evidence="5" id="KW-0805">Transcription regulation</keyword>
<feature type="domain" description="Homeobox" evidence="13">
    <location>
        <begin position="223"/>
        <end position="283"/>
    </location>
</feature>
<dbReference type="EnsemblMetazoa" id="XM_021054517.2">
    <property type="protein sequence ID" value="XP_020910176.1"/>
    <property type="gene ID" value="LOC110248033"/>
</dbReference>
<dbReference type="SMART" id="SM00351">
    <property type="entry name" value="PAX"/>
    <property type="match status" value="1"/>
</dbReference>
<evidence type="ECO:0000256" key="5">
    <source>
        <dbReference type="ARBA" id="ARBA00023015"/>
    </source>
</evidence>
<dbReference type="GeneID" id="110248033"/>
<dbReference type="Pfam" id="PF00292">
    <property type="entry name" value="PAX"/>
    <property type="match status" value="1"/>
</dbReference>
<dbReference type="GO" id="GO:0000978">
    <property type="term" value="F:RNA polymerase II cis-regulatory region sequence-specific DNA binding"/>
    <property type="evidence" value="ECO:0007669"/>
    <property type="project" value="TreeGrafter"/>
</dbReference>
<keyword evidence="8" id="KW-0804">Transcription</keyword>
<accession>A0A913XUU8</accession>
<protein>
    <submittedName>
        <fullName evidence="15">Uncharacterized protein</fullName>
    </submittedName>
</protein>
<dbReference type="FunFam" id="1.10.10.10:FF:000013">
    <property type="entry name" value="Paired box 8 isoform 1"/>
    <property type="match status" value="1"/>
</dbReference>
<feature type="compositionally biased region" description="Basic residues" evidence="12">
    <location>
        <begin position="220"/>
        <end position="229"/>
    </location>
</feature>
<evidence type="ECO:0000313" key="16">
    <source>
        <dbReference type="Proteomes" id="UP000887567"/>
    </source>
</evidence>
<dbReference type="FunFam" id="1.10.10.60:FF:000679">
    <property type="entry name" value="Homeobox protein aristaless"/>
    <property type="match status" value="1"/>
</dbReference>
<evidence type="ECO:0000256" key="4">
    <source>
        <dbReference type="ARBA" id="ARBA00022724"/>
    </source>
</evidence>
<dbReference type="PANTHER" id="PTHR45636">
    <property type="entry name" value="PAIRED BOX PROTEIN PAX-6-RELATED-RELATED"/>
    <property type="match status" value="1"/>
</dbReference>
<dbReference type="RefSeq" id="XP_020910176.1">
    <property type="nucleotide sequence ID" value="XM_021054517.2"/>
</dbReference>
<dbReference type="PANTHER" id="PTHR45636:SF41">
    <property type="entry name" value="PAIRED BOX PROTEIN PAX-6-RELATED"/>
    <property type="match status" value="1"/>
</dbReference>
<evidence type="ECO:0000259" key="13">
    <source>
        <dbReference type="PROSITE" id="PS50071"/>
    </source>
</evidence>
<reference evidence="15" key="1">
    <citation type="submission" date="2022-11" db="UniProtKB">
        <authorList>
            <consortium name="EnsemblMetazoa"/>
        </authorList>
    </citation>
    <scope>IDENTIFICATION</scope>
</reference>
<evidence type="ECO:0000259" key="14">
    <source>
        <dbReference type="PROSITE" id="PS51057"/>
    </source>
</evidence>
<feature type="DNA-binding region" description="Homeobox" evidence="10">
    <location>
        <begin position="225"/>
        <end position="284"/>
    </location>
</feature>
<dbReference type="FunFam" id="1.10.10.10:FF:000003">
    <property type="entry name" value="Paired box protein Pax-6"/>
    <property type="match status" value="1"/>
</dbReference>
<dbReference type="PROSITE" id="PS00027">
    <property type="entry name" value="HOMEOBOX_1"/>
    <property type="match status" value="1"/>
</dbReference>
<dbReference type="KEGG" id="epa:110248033"/>
<evidence type="ECO:0000256" key="12">
    <source>
        <dbReference type="SAM" id="MobiDB-lite"/>
    </source>
</evidence>
<dbReference type="SMART" id="SM00389">
    <property type="entry name" value="HOX"/>
    <property type="match status" value="1"/>
</dbReference>
<feature type="region of interest" description="Disordered" evidence="12">
    <location>
        <begin position="132"/>
        <end position="169"/>
    </location>
</feature>
<dbReference type="InterPro" id="IPR001523">
    <property type="entry name" value="Paired_dom"/>
</dbReference>
<evidence type="ECO:0000256" key="10">
    <source>
        <dbReference type="PROSITE-ProRule" id="PRU00108"/>
    </source>
</evidence>
<dbReference type="InterPro" id="IPR036388">
    <property type="entry name" value="WH-like_DNA-bd_sf"/>
</dbReference>